<keyword evidence="1" id="KW-1133">Transmembrane helix</keyword>
<proteinExistence type="predicted"/>
<dbReference type="Proteomes" id="UP001529510">
    <property type="component" value="Unassembled WGS sequence"/>
</dbReference>
<evidence type="ECO:0008006" key="4">
    <source>
        <dbReference type="Google" id="ProtNLM"/>
    </source>
</evidence>
<evidence type="ECO:0000313" key="2">
    <source>
        <dbReference type="EMBL" id="KAL0187447.1"/>
    </source>
</evidence>
<dbReference type="EMBL" id="JAMKFB020000008">
    <property type="protein sequence ID" value="KAL0187447.1"/>
    <property type="molecule type" value="Genomic_DNA"/>
</dbReference>
<organism evidence="2 3">
    <name type="scientific">Cirrhinus mrigala</name>
    <name type="common">Mrigala</name>
    <dbReference type="NCBI Taxonomy" id="683832"/>
    <lineage>
        <taxon>Eukaryota</taxon>
        <taxon>Metazoa</taxon>
        <taxon>Chordata</taxon>
        <taxon>Craniata</taxon>
        <taxon>Vertebrata</taxon>
        <taxon>Euteleostomi</taxon>
        <taxon>Actinopterygii</taxon>
        <taxon>Neopterygii</taxon>
        <taxon>Teleostei</taxon>
        <taxon>Ostariophysi</taxon>
        <taxon>Cypriniformes</taxon>
        <taxon>Cyprinidae</taxon>
        <taxon>Labeoninae</taxon>
        <taxon>Labeonini</taxon>
        <taxon>Cirrhinus</taxon>
    </lineage>
</organism>
<evidence type="ECO:0000313" key="3">
    <source>
        <dbReference type="Proteomes" id="UP001529510"/>
    </source>
</evidence>
<name>A0ABD0QMI2_CIRMR</name>
<dbReference type="AlphaFoldDB" id="A0ABD0QMI2"/>
<keyword evidence="1" id="KW-0812">Transmembrane</keyword>
<keyword evidence="1" id="KW-0472">Membrane</keyword>
<feature type="non-terminal residue" evidence="2">
    <location>
        <position position="1"/>
    </location>
</feature>
<reference evidence="2 3" key="1">
    <citation type="submission" date="2024-05" db="EMBL/GenBank/DDBJ databases">
        <title>Genome sequencing and assembly of Indian major carp, Cirrhinus mrigala (Hamilton, 1822).</title>
        <authorList>
            <person name="Mohindra V."/>
            <person name="Chowdhury L.M."/>
            <person name="Lal K."/>
            <person name="Jena J.K."/>
        </authorList>
    </citation>
    <scope>NUCLEOTIDE SEQUENCE [LARGE SCALE GENOMIC DNA]</scope>
    <source>
        <strain evidence="2">CM1030</strain>
        <tissue evidence="2">Blood</tissue>
    </source>
</reference>
<evidence type="ECO:0000256" key="1">
    <source>
        <dbReference type="SAM" id="Phobius"/>
    </source>
</evidence>
<gene>
    <name evidence="2" type="ORF">M9458_019117</name>
</gene>
<comment type="caution">
    <text evidence="2">The sequence shown here is derived from an EMBL/GenBank/DDBJ whole genome shotgun (WGS) entry which is preliminary data.</text>
</comment>
<keyword evidence="3" id="KW-1185">Reference proteome</keyword>
<feature type="non-terminal residue" evidence="2">
    <location>
        <position position="54"/>
    </location>
</feature>
<feature type="transmembrane region" description="Helical" evidence="1">
    <location>
        <begin position="6"/>
        <end position="28"/>
    </location>
</feature>
<accession>A0ABD0QMI2</accession>
<protein>
    <recommendedName>
        <fullName evidence="4">ABC transporter permease</fullName>
    </recommendedName>
</protein>
<sequence>PAIGAFLLVVLLATIIAVADILFILLLVPESLPDKMRLSSWGLPISWEQADPFA</sequence>